<proteinExistence type="predicted"/>
<dbReference type="InterPro" id="IPR046985">
    <property type="entry name" value="IP5"/>
</dbReference>
<accession>A0A915PQP8</accession>
<dbReference type="PANTHER" id="PTHR11200">
    <property type="entry name" value="INOSITOL 5-PHOSPHATASE"/>
    <property type="match status" value="1"/>
</dbReference>
<dbReference type="GO" id="GO:0001726">
    <property type="term" value="C:ruffle"/>
    <property type="evidence" value="ECO:0007669"/>
    <property type="project" value="TreeGrafter"/>
</dbReference>
<dbReference type="InterPro" id="IPR000300">
    <property type="entry name" value="IPPc"/>
</dbReference>
<protein>
    <submittedName>
        <fullName evidence="3">Inositol polyphosphate-related phosphatase domain-containing protein</fullName>
    </submittedName>
</protein>
<feature type="domain" description="Inositol polyphosphate-related phosphatase" evidence="1">
    <location>
        <begin position="96"/>
        <end position="400"/>
    </location>
</feature>
<dbReference type="WBParaSite" id="sdigi.contig34.g2416.t1">
    <property type="protein sequence ID" value="sdigi.contig34.g2416.t1"/>
    <property type="gene ID" value="sdigi.contig34.g2416"/>
</dbReference>
<dbReference type="GO" id="GO:0046856">
    <property type="term" value="P:phosphatidylinositol dephosphorylation"/>
    <property type="evidence" value="ECO:0007669"/>
    <property type="project" value="InterPro"/>
</dbReference>
<sequence>MTVEKSSEPIKSFTSHISRFNSSLMRHLSVENVSSSKSIESNSILNVAQEERIALENEAETNQYFICDAHLRITVVGPGGVIIPEVDQLRHLTPDGTISVMCLTWNVASRSQNHLSKIKKLITSERPTDRADLICLCFQELPSINPHYHQETVKLLAKAVDDTHLTFCWVRKWSQMMIVFIREPLVVYTSTPEWQFISCTPIVKPVRTKGAIAVYFQIFQASVIFVTCHMTHGSVLNRICDYSKICDSLRFSALKRVGASPGEGVKQADCVFWFGDLNFRLRSRKRVDELNSQNRKQENMRDSYFDQLLVDDELTLERCKGNVFEGFSEACINFPPTHKFILGTNDYVNDRIPSYTDRILYYAKESSLIKPEKYDCLWEENASDHKPVYGFFTMRVLKQRY</sequence>
<organism evidence="2 3">
    <name type="scientific">Setaria digitata</name>
    <dbReference type="NCBI Taxonomy" id="48799"/>
    <lineage>
        <taxon>Eukaryota</taxon>
        <taxon>Metazoa</taxon>
        <taxon>Ecdysozoa</taxon>
        <taxon>Nematoda</taxon>
        <taxon>Chromadorea</taxon>
        <taxon>Rhabditida</taxon>
        <taxon>Spirurina</taxon>
        <taxon>Spiruromorpha</taxon>
        <taxon>Filarioidea</taxon>
        <taxon>Setariidae</taxon>
        <taxon>Setaria</taxon>
    </lineage>
</organism>
<evidence type="ECO:0000313" key="3">
    <source>
        <dbReference type="WBParaSite" id="sdigi.contig34.g2416.t1"/>
    </source>
</evidence>
<dbReference type="PANTHER" id="PTHR11200:SF275">
    <property type="entry name" value="LD06095P"/>
    <property type="match status" value="1"/>
</dbReference>
<dbReference type="SMART" id="SM00128">
    <property type="entry name" value="IPPc"/>
    <property type="match status" value="1"/>
</dbReference>
<evidence type="ECO:0000259" key="1">
    <source>
        <dbReference type="SMART" id="SM00128"/>
    </source>
</evidence>
<dbReference type="AlphaFoldDB" id="A0A915PQP8"/>
<dbReference type="GO" id="GO:0005886">
    <property type="term" value="C:plasma membrane"/>
    <property type="evidence" value="ECO:0007669"/>
    <property type="project" value="TreeGrafter"/>
</dbReference>
<dbReference type="Proteomes" id="UP000887581">
    <property type="component" value="Unplaced"/>
</dbReference>
<dbReference type="SUPFAM" id="SSF56219">
    <property type="entry name" value="DNase I-like"/>
    <property type="match status" value="1"/>
</dbReference>
<dbReference type="Gene3D" id="3.60.10.10">
    <property type="entry name" value="Endonuclease/exonuclease/phosphatase"/>
    <property type="match status" value="1"/>
</dbReference>
<name>A0A915PQP8_9BILA</name>
<dbReference type="GO" id="GO:0004439">
    <property type="term" value="F:phosphatidylinositol-4,5-bisphosphate 5-phosphatase activity"/>
    <property type="evidence" value="ECO:0007669"/>
    <property type="project" value="TreeGrafter"/>
</dbReference>
<dbReference type="GO" id="GO:0005737">
    <property type="term" value="C:cytoplasm"/>
    <property type="evidence" value="ECO:0007669"/>
    <property type="project" value="TreeGrafter"/>
</dbReference>
<reference evidence="3" key="1">
    <citation type="submission" date="2022-11" db="UniProtKB">
        <authorList>
            <consortium name="WormBaseParasite"/>
        </authorList>
    </citation>
    <scope>IDENTIFICATION</scope>
</reference>
<dbReference type="InterPro" id="IPR036691">
    <property type="entry name" value="Endo/exonu/phosph_ase_sf"/>
</dbReference>
<dbReference type="Pfam" id="PF22669">
    <property type="entry name" value="Exo_endo_phos2"/>
    <property type="match status" value="1"/>
</dbReference>
<keyword evidence="2" id="KW-1185">Reference proteome</keyword>
<evidence type="ECO:0000313" key="2">
    <source>
        <dbReference type="Proteomes" id="UP000887581"/>
    </source>
</evidence>